<organism evidence="1">
    <name type="scientific">Rhodococcus sp. CIR2</name>
    <dbReference type="NCBI Taxonomy" id="90325"/>
    <lineage>
        <taxon>Bacteria</taxon>
        <taxon>Bacillati</taxon>
        <taxon>Actinomycetota</taxon>
        <taxon>Actinomycetes</taxon>
        <taxon>Mycobacteriales</taxon>
        <taxon>Nocardiaceae</taxon>
        <taxon>Rhodococcus</taxon>
    </lineage>
</organism>
<evidence type="ECO:0000313" key="1">
    <source>
        <dbReference type="EMBL" id="BAA76337.1"/>
    </source>
</evidence>
<accession>Q9WXF9</accession>
<dbReference type="Gene3D" id="3.90.380.10">
    <property type="entry name" value="Naphthalene 1,2-dioxygenase Alpha Subunit, Chain A, domain 1"/>
    <property type="match status" value="1"/>
</dbReference>
<dbReference type="AlphaFoldDB" id="Q9WXF9"/>
<proteinExistence type="predicted"/>
<name>Q9WXF9_9NOCA</name>
<sequence>MLSNELRQTLQKGLHDVNSDWTVPAAIINDPEVHDVERERISLVMRGFSSRMRVRSPSAVTTLCGTSPKISSLSAATRAVRSAVTSMLAATAVCRCAARRWGTPHTSDALTTVGPTATREVWSVFRPARMRMAIS</sequence>
<protein>
    <submittedName>
        <fullName evidence="1">Iron-sulfur protein</fullName>
    </submittedName>
</protein>
<dbReference type="EMBL" id="AB024936">
    <property type="protein sequence ID" value="BAA76337.1"/>
    <property type="molecule type" value="Genomic_DNA"/>
</dbReference>
<gene>
    <name evidence="1" type="primary">rnoA2</name>
</gene>
<reference evidence="1" key="1">
    <citation type="submission" date="1999-03" db="EMBL/GenBank/DDBJ databases">
        <title>Cloning, nucleotide sequence, and characterization of naphthalene degradation genes, rno, of gram-positive bacteria Rhodococcus sp. CIR2.</title>
        <authorList>
            <person name="Takizawa N."/>
            <person name="Fujiwara T."/>
            <person name="Hatta T."/>
            <person name="Fukuda M."/>
            <person name="Kiyohara H."/>
        </authorList>
    </citation>
    <scope>NUCLEOTIDE SEQUENCE</scope>
    <source>
        <strain evidence="1">CIR2</strain>
    </source>
</reference>